<protein>
    <recommendedName>
        <fullName evidence="3">Solute-binding protein family 3/N-terminal domain-containing protein</fullName>
    </recommendedName>
</protein>
<dbReference type="EMBL" id="BPQJ01000050">
    <property type="protein sequence ID" value="GJD65934.1"/>
    <property type="molecule type" value="Genomic_DNA"/>
</dbReference>
<proteinExistence type="predicted"/>
<evidence type="ECO:0000313" key="2">
    <source>
        <dbReference type="Proteomes" id="UP001055286"/>
    </source>
</evidence>
<accession>A0AA37M8B0</accession>
<sequence>MRRRGRNTSVFAPTSQVALELLLRDRLEVVASVRQPLELYARDHAVVRAFPGRFIAIKQAIAAPRGRDEALAHLVRFIEEMEASGFVAAARARSGQHDAAVAPNSDNP</sequence>
<evidence type="ECO:0008006" key="3">
    <source>
        <dbReference type="Google" id="ProtNLM"/>
    </source>
</evidence>
<comment type="caution">
    <text evidence="1">The sequence shown here is derived from an EMBL/GenBank/DDBJ whole genome shotgun (WGS) entry which is preliminary data.</text>
</comment>
<name>A0AA37M8B0_9HYPH</name>
<reference evidence="1" key="2">
    <citation type="submission" date="2021-08" db="EMBL/GenBank/DDBJ databases">
        <authorList>
            <person name="Tani A."/>
            <person name="Ola A."/>
            <person name="Ogura Y."/>
            <person name="Katsura K."/>
            <person name="Hayashi T."/>
        </authorList>
    </citation>
    <scope>NUCLEOTIDE SEQUENCE</scope>
    <source>
        <strain evidence="1">JCM 32048</strain>
    </source>
</reference>
<gene>
    <name evidence="1" type="ORF">MPEAHAMD_6130</name>
</gene>
<organism evidence="1 2">
    <name type="scientific">Methylobacterium frigidaeris</name>
    <dbReference type="NCBI Taxonomy" id="2038277"/>
    <lineage>
        <taxon>Bacteria</taxon>
        <taxon>Pseudomonadati</taxon>
        <taxon>Pseudomonadota</taxon>
        <taxon>Alphaproteobacteria</taxon>
        <taxon>Hyphomicrobiales</taxon>
        <taxon>Methylobacteriaceae</taxon>
        <taxon>Methylobacterium</taxon>
    </lineage>
</organism>
<dbReference type="AlphaFoldDB" id="A0AA37M8B0"/>
<evidence type="ECO:0000313" key="1">
    <source>
        <dbReference type="EMBL" id="GJD65934.1"/>
    </source>
</evidence>
<reference evidence="1" key="1">
    <citation type="journal article" date="2016" name="Front. Microbiol.">
        <title>Genome Sequence of the Piezophilic, Mesophilic Sulfate-Reducing Bacterium Desulfovibrio indicus J2T.</title>
        <authorList>
            <person name="Cao J."/>
            <person name="Maignien L."/>
            <person name="Shao Z."/>
            <person name="Alain K."/>
            <person name="Jebbar M."/>
        </authorList>
    </citation>
    <scope>NUCLEOTIDE SEQUENCE</scope>
    <source>
        <strain evidence="1">JCM 32048</strain>
    </source>
</reference>
<dbReference type="Proteomes" id="UP001055286">
    <property type="component" value="Unassembled WGS sequence"/>
</dbReference>
<keyword evidence="2" id="KW-1185">Reference proteome</keyword>